<dbReference type="SMART" id="SM00345">
    <property type="entry name" value="HTH_GNTR"/>
    <property type="match status" value="1"/>
</dbReference>
<dbReference type="Gene3D" id="1.10.10.10">
    <property type="entry name" value="Winged helix-like DNA-binding domain superfamily/Winged helix DNA-binding domain"/>
    <property type="match status" value="1"/>
</dbReference>
<dbReference type="PANTHER" id="PTHR44846">
    <property type="entry name" value="MANNOSYL-D-GLYCERATE TRANSPORT/METABOLISM SYSTEM REPRESSOR MNGR-RELATED"/>
    <property type="match status" value="1"/>
</dbReference>
<dbReference type="EMBL" id="NGFP01000066">
    <property type="protein sequence ID" value="OUC96064.1"/>
    <property type="molecule type" value="Genomic_DNA"/>
</dbReference>
<dbReference type="GO" id="GO:0003700">
    <property type="term" value="F:DNA-binding transcription factor activity"/>
    <property type="evidence" value="ECO:0007669"/>
    <property type="project" value="InterPro"/>
</dbReference>
<proteinExistence type="predicted"/>
<dbReference type="PANTHER" id="PTHR44846:SF1">
    <property type="entry name" value="MANNOSYL-D-GLYCERATE TRANSPORT_METABOLISM SYSTEM REPRESSOR MNGR-RELATED"/>
    <property type="match status" value="1"/>
</dbReference>
<organism evidence="5 6">
    <name type="scientific">Streptosporangium minutum</name>
    <dbReference type="NCBI Taxonomy" id="569862"/>
    <lineage>
        <taxon>Bacteria</taxon>
        <taxon>Bacillati</taxon>
        <taxon>Actinomycetota</taxon>
        <taxon>Actinomycetes</taxon>
        <taxon>Streptosporangiales</taxon>
        <taxon>Streptosporangiaceae</taxon>
        <taxon>Streptosporangium</taxon>
    </lineage>
</organism>
<evidence type="ECO:0000256" key="3">
    <source>
        <dbReference type="ARBA" id="ARBA00023163"/>
    </source>
</evidence>
<dbReference type="InterPro" id="IPR036388">
    <property type="entry name" value="WH-like_DNA-bd_sf"/>
</dbReference>
<gene>
    <name evidence="5" type="ORF">CA984_16425</name>
</gene>
<dbReference type="PRINTS" id="PR00035">
    <property type="entry name" value="HTHGNTR"/>
</dbReference>
<feature type="domain" description="HTH gntR-type" evidence="4">
    <location>
        <begin position="9"/>
        <end position="77"/>
    </location>
</feature>
<dbReference type="Pfam" id="PF00392">
    <property type="entry name" value="GntR"/>
    <property type="match status" value="1"/>
</dbReference>
<accession>A0A243RMA7</accession>
<dbReference type="AlphaFoldDB" id="A0A243RMA7"/>
<evidence type="ECO:0000256" key="1">
    <source>
        <dbReference type="ARBA" id="ARBA00023015"/>
    </source>
</evidence>
<dbReference type="CDD" id="cd07377">
    <property type="entry name" value="WHTH_GntR"/>
    <property type="match status" value="1"/>
</dbReference>
<dbReference type="GO" id="GO:0003677">
    <property type="term" value="F:DNA binding"/>
    <property type="evidence" value="ECO:0007669"/>
    <property type="project" value="UniProtKB-KW"/>
</dbReference>
<keyword evidence="2" id="KW-0238">DNA-binding</keyword>
<keyword evidence="1" id="KW-0805">Transcription regulation</keyword>
<comment type="caution">
    <text evidence="5">The sequence shown here is derived from an EMBL/GenBank/DDBJ whole genome shotgun (WGS) entry which is preliminary data.</text>
</comment>
<evidence type="ECO:0000313" key="5">
    <source>
        <dbReference type="EMBL" id="OUC96064.1"/>
    </source>
</evidence>
<protein>
    <submittedName>
        <fullName evidence="5">GntR family transcriptional regulator</fullName>
    </submittedName>
</protein>
<sequence length="83" mass="9551">MTIDHLDKRPFFEQLARIIADQIKAGEYEPRQVLPSETQLQQAHGIARGTVRHAMRILGEQGWTVTVQGRGTYVNDREHWPAE</sequence>
<evidence type="ECO:0000313" key="6">
    <source>
        <dbReference type="Proteomes" id="UP000194761"/>
    </source>
</evidence>
<evidence type="ECO:0000256" key="2">
    <source>
        <dbReference type="ARBA" id="ARBA00023125"/>
    </source>
</evidence>
<dbReference type="GO" id="GO:0045892">
    <property type="term" value="P:negative regulation of DNA-templated transcription"/>
    <property type="evidence" value="ECO:0007669"/>
    <property type="project" value="TreeGrafter"/>
</dbReference>
<dbReference type="RefSeq" id="WP_086573116.1">
    <property type="nucleotide sequence ID" value="NZ_NGFP01000066.1"/>
</dbReference>
<reference evidence="5 6" key="1">
    <citation type="submission" date="2017-05" db="EMBL/GenBank/DDBJ databases">
        <title>Biotechnological potential of actinobacteria isolated from South African environments.</title>
        <authorList>
            <person name="Le Roes-Hill M."/>
            <person name="Prins A."/>
            <person name="Durrell K.A."/>
        </authorList>
    </citation>
    <scope>NUCLEOTIDE SEQUENCE [LARGE SCALE GENOMIC DNA]</scope>
    <source>
        <strain evidence="5">M26</strain>
    </source>
</reference>
<dbReference type="InterPro" id="IPR000524">
    <property type="entry name" value="Tscrpt_reg_HTH_GntR"/>
</dbReference>
<dbReference type="SUPFAM" id="SSF46785">
    <property type="entry name" value="Winged helix' DNA-binding domain"/>
    <property type="match status" value="1"/>
</dbReference>
<keyword evidence="3" id="KW-0804">Transcription</keyword>
<dbReference type="InterPro" id="IPR050679">
    <property type="entry name" value="Bact_HTH_transcr_reg"/>
</dbReference>
<name>A0A243RMA7_9ACTN</name>
<dbReference type="Proteomes" id="UP000194761">
    <property type="component" value="Unassembled WGS sequence"/>
</dbReference>
<keyword evidence="6" id="KW-1185">Reference proteome</keyword>
<evidence type="ECO:0000259" key="4">
    <source>
        <dbReference type="PROSITE" id="PS50949"/>
    </source>
</evidence>
<dbReference type="InterPro" id="IPR036390">
    <property type="entry name" value="WH_DNA-bd_sf"/>
</dbReference>
<dbReference type="PROSITE" id="PS50949">
    <property type="entry name" value="HTH_GNTR"/>
    <property type="match status" value="1"/>
</dbReference>